<feature type="active site" description="Charge relay system" evidence="3">
    <location>
        <position position="411"/>
    </location>
</feature>
<evidence type="ECO:0000256" key="4">
    <source>
        <dbReference type="RuleBase" id="RU361235"/>
    </source>
</evidence>
<name>A0A510Y7H0_MARHA</name>
<evidence type="ECO:0000256" key="1">
    <source>
        <dbReference type="ARBA" id="ARBA00005964"/>
    </source>
</evidence>
<dbReference type="InterPro" id="IPR019826">
    <property type="entry name" value="Carboxylesterase_B_AS"/>
</dbReference>
<dbReference type="SUPFAM" id="SSF53474">
    <property type="entry name" value="alpha/beta-Hydrolases"/>
    <property type="match status" value="1"/>
</dbReference>
<dbReference type="PANTHER" id="PTHR11559">
    <property type="entry name" value="CARBOXYLESTERASE"/>
    <property type="match status" value="1"/>
</dbReference>
<sequence>MKKSKGSVRLHAPAGIYEGCLYKHVQEYLGIKYAEAERFKKPERLGGAMKVYNAAEYGPACPQSVEGLKKGRESEDCLHLNIWRPDEEPGHRRPVMVFIHGGGFNSGSNREALYDGKSLAARGEVVMVSINYRLGIFGFLDAESICGPEKAYMKNLGLLDQIEALRWVQENIESFGGDAGNVTIFGESAGSISVTALLAAPAARGLFQKVIAQSGVITGLGRSVEDAANISDQLIYKLGLHSMNDICTIPAESLVKTTVSFVNKNFTSNGPYNGSRMFAPTTDGEIIPFDIERAIQENAGKVQLLHGSNANEMHFFKLLIPELRQKHSVATYVLFYLRKYEHMSEETTMAVYQDYKERYPKWSRSKIFMQMFTDRAFRLYHTELSELYSKAGGKVYQYRFSVEARWLKACHGLELGYLFNTVKTAFSFRNRTLLGINENPGLTRRMQDAWVRFASEGNPGHAGIPEWKQYTKERPETMIIGKKWVPRRHDHAEDDFAWKARVPETYTQRSAYRSY</sequence>
<dbReference type="AlphaFoldDB" id="A0A510Y7H0"/>
<comment type="caution">
    <text evidence="6">The sequence shown here is derived from an EMBL/GenBank/DDBJ whole genome shotgun (WGS) entry which is preliminary data.</text>
</comment>
<organism evidence="6 7">
    <name type="scientific">Marinococcus halophilus</name>
    <dbReference type="NCBI Taxonomy" id="1371"/>
    <lineage>
        <taxon>Bacteria</taxon>
        <taxon>Bacillati</taxon>
        <taxon>Bacillota</taxon>
        <taxon>Bacilli</taxon>
        <taxon>Bacillales</taxon>
        <taxon>Bacillaceae</taxon>
        <taxon>Marinococcus</taxon>
    </lineage>
</organism>
<dbReference type="PROSITE" id="PS00122">
    <property type="entry name" value="CARBOXYLESTERASE_B_1"/>
    <property type="match status" value="1"/>
</dbReference>
<feature type="active site" description="Acyl-ester intermediate" evidence="3">
    <location>
        <position position="188"/>
    </location>
</feature>
<feature type="active site" description="Charge relay system" evidence="3">
    <location>
        <position position="312"/>
    </location>
</feature>
<accession>A0A510Y7H0</accession>
<dbReference type="Pfam" id="PF00135">
    <property type="entry name" value="COesterase"/>
    <property type="match status" value="1"/>
</dbReference>
<evidence type="ECO:0000256" key="2">
    <source>
        <dbReference type="ARBA" id="ARBA00022801"/>
    </source>
</evidence>
<protein>
    <recommendedName>
        <fullName evidence="4">Carboxylic ester hydrolase</fullName>
        <ecNumber evidence="4">3.1.1.-</ecNumber>
    </recommendedName>
</protein>
<feature type="domain" description="Carboxylesterase type B" evidence="5">
    <location>
        <begin position="22"/>
        <end position="485"/>
    </location>
</feature>
<keyword evidence="7" id="KW-1185">Reference proteome</keyword>
<dbReference type="EMBL" id="BJUN01000007">
    <property type="protein sequence ID" value="GEK58631.1"/>
    <property type="molecule type" value="Genomic_DNA"/>
</dbReference>
<evidence type="ECO:0000256" key="3">
    <source>
        <dbReference type="PIRSR" id="PIRSR600997-1"/>
    </source>
</evidence>
<evidence type="ECO:0000313" key="6">
    <source>
        <dbReference type="EMBL" id="GEK58631.1"/>
    </source>
</evidence>
<proteinExistence type="inferred from homology"/>
<dbReference type="InterPro" id="IPR000997">
    <property type="entry name" value="Cholinesterase"/>
</dbReference>
<dbReference type="InterPro" id="IPR029058">
    <property type="entry name" value="AB_hydrolase_fold"/>
</dbReference>
<evidence type="ECO:0000313" key="7">
    <source>
        <dbReference type="Proteomes" id="UP000321051"/>
    </source>
</evidence>
<dbReference type="Proteomes" id="UP000321051">
    <property type="component" value="Unassembled WGS sequence"/>
</dbReference>
<evidence type="ECO:0000259" key="5">
    <source>
        <dbReference type="Pfam" id="PF00135"/>
    </source>
</evidence>
<dbReference type="GO" id="GO:0004104">
    <property type="term" value="F:cholinesterase activity"/>
    <property type="evidence" value="ECO:0007669"/>
    <property type="project" value="InterPro"/>
</dbReference>
<dbReference type="Gene3D" id="3.40.50.1820">
    <property type="entry name" value="alpha/beta hydrolase"/>
    <property type="match status" value="1"/>
</dbReference>
<dbReference type="STRING" id="1371.GCA_900166605_00863"/>
<comment type="similarity">
    <text evidence="1 4">Belongs to the type-B carboxylesterase/lipase family.</text>
</comment>
<dbReference type="RefSeq" id="WP_158219153.1">
    <property type="nucleotide sequence ID" value="NZ_BJUN01000007.1"/>
</dbReference>
<gene>
    <name evidence="6" type="primary">pnbA</name>
    <name evidence="6" type="ORF">MHA01_15360</name>
</gene>
<keyword evidence="2 4" id="KW-0378">Hydrolase</keyword>
<dbReference type="EC" id="3.1.1.-" evidence="4"/>
<dbReference type="PRINTS" id="PR00878">
    <property type="entry name" value="CHOLNESTRASE"/>
</dbReference>
<dbReference type="InterPro" id="IPR050309">
    <property type="entry name" value="Type-B_Carboxylest/Lipase"/>
</dbReference>
<dbReference type="InterPro" id="IPR002018">
    <property type="entry name" value="CarbesteraseB"/>
</dbReference>
<reference evidence="6 7" key="1">
    <citation type="submission" date="2019-07" db="EMBL/GenBank/DDBJ databases">
        <title>Whole genome shotgun sequence of Marinococcus halophilus NBRC 102359.</title>
        <authorList>
            <person name="Hosoyama A."/>
            <person name="Uohara A."/>
            <person name="Ohji S."/>
            <person name="Ichikawa N."/>
        </authorList>
    </citation>
    <scope>NUCLEOTIDE SEQUENCE [LARGE SCALE GENOMIC DNA]</scope>
    <source>
        <strain evidence="6 7">NBRC 102359</strain>
    </source>
</reference>